<dbReference type="PANTHER" id="PTHR46018:SF2">
    <property type="entry name" value="ZINC PHOSPHODIESTERASE ELAC PROTEIN 1"/>
    <property type="match status" value="1"/>
</dbReference>
<keyword evidence="3" id="KW-1185">Reference proteome</keyword>
<dbReference type="EMBL" id="AP024563">
    <property type="protein sequence ID" value="BCU06213.1"/>
    <property type="molecule type" value="Genomic_DNA"/>
</dbReference>
<evidence type="ECO:0000256" key="1">
    <source>
        <dbReference type="ARBA" id="ARBA00022729"/>
    </source>
</evidence>
<dbReference type="Gene3D" id="3.60.15.10">
    <property type="entry name" value="Ribonuclease Z/Hydroxyacylglutathione hydrolase-like"/>
    <property type="match status" value="1"/>
</dbReference>
<protein>
    <submittedName>
        <fullName evidence="2">Uncharacterized protein</fullName>
    </submittedName>
</protein>
<dbReference type="InterPro" id="IPR036866">
    <property type="entry name" value="RibonucZ/Hydroxyglut_hydro"/>
</dbReference>
<organism evidence="2 3">
    <name type="scientific">Allochromatium tepidum</name>
    <dbReference type="NCBI Taxonomy" id="553982"/>
    <lineage>
        <taxon>Bacteria</taxon>
        <taxon>Pseudomonadati</taxon>
        <taxon>Pseudomonadota</taxon>
        <taxon>Gammaproteobacteria</taxon>
        <taxon>Chromatiales</taxon>
        <taxon>Chromatiaceae</taxon>
        <taxon>Allochromatium</taxon>
    </lineage>
</organism>
<proteinExistence type="predicted"/>
<dbReference type="PANTHER" id="PTHR46018">
    <property type="entry name" value="ZINC PHOSPHODIESTERASE ELAC PROTEIN 1"/>
    <property type="match status" value="1"/>
</dbReference>
<dbReference type="InterPro" id="IPR019546">
    <property type="entry name" value="TAT_signal_bac_arc"/>
</dbReference>
<name>A0ABM7QKF0_9GAMM</name>
<gene>
    <name evidence="2" type="ORF">Atep_08900</name>
</gene>
<reference evidence="2 3" key="1">
    <citation type="submission" date="2021-04" db="EMBL/GenBank/DDBJ databases">
        <title>Complete genome sequencing of Allochromatium tepidum strain NZ.</title>
        <authorList>
            <person name="Tsukatani Y."/>
            <person name="Mori H."/>
        </authorList>
    </citation>
    <scope>NUCLEOTIDE SEQUENCE [LARGE SCALE GENOMIC DNA]</scope>
    <source>
        <strain evidence="2 3">NZ</strain>
    </source>
</reference>
<dbReference type="Proteomes" id="UP000680679">
    <property type="component" value="Chromosome"/>
</dbReference>
<evidence type="ECO:0000313" key="3">
    <source>
        <dbReference type="Proteomes" id="UP000680679"/>
    </source>
</evidence>
<dbReference type="PROSITE" id="PS51318">
    <property type="entry name" value="TAT"/>
    <property type="match status" value="1"/>
</dbReference>
<keyword evidence="1" id="KW-0732">Signal</keyword>
<dbReference type="InterPro" id="IPR006311">
    <property type="entry name" value="TAT_signal"/>
</dbReference>
<evidence type="ECO:0000313" key="2">
    <source>
        <dbReference type="EMBL" id="BCU06213.1"/>
    </source>
</evidence>
<dbReference type="RefSeq" id="WP_213380467.1">
    <property type="nucleotide sequence ID" value="NZ_AP024563.1"/>
</dbReference>
<accession>A0ABM7QKF0</accession>
<sequence length="543" mass="60129">MNNHDKTDPNIGISRRDALKLSGLALGGLAGGSLFDLVARAAHAADTCESDCTCAEGPSCRWDSEARAQNYTYFNRLPPFSPFSRETSTTIPRLGKDEIRITFMGSAVPPRTLAQRMMSIFVEVGWDEATQMPRDQFVFDCGSGVCANYGAMNVGYGRMTKIFLTHLHGDHMSDLVHIYCFGPSGDRKSPQFVWGPGPSGLRNPDYDPADETRGPEFYDDGTRAFCAHLREACRWHSESFSFQTTSYKLYEPPTQADWGLPHEPVPVGTDSPRDAYALIPIELDLTLPAEQRVAYDNPTTGVRITYFPVIHDRRGSIGYKLEWNGLSLIFTGDTKPETNSLEQARNGGDGIDVFIHEMAVPAEIWAMKSLRLNDPDQVPDAAVQQSQMVQNSSHSPQGAFGYILNQIHPRPRLTVATHFPTADDTVACAMRSLREHGPCYMGNNANHTADAARVTWSFDRMVITVSKDRILEQRGMVKEFGFQATYQPPPGTYNRPDGFDTPKYHYEGQTGGSAGDPYAQIDTTTAICPCGPDGECNFREDGY</sequence>
<dbReference type="SUPFAM" id="SSF56281">
    <property type="entry name" value="Metallo-hydrolase/oxidoreductase"/>
    <property type="match status" value="1"/>
</dbReference>
<dbReference type="NCBIfam" id="TIGR01409">
    <property type="entry name" value="TAT_signal_seq"/>
    <property type="match status" value="1"/>
</dbReference>